<protein>
    <submittedName>
        <fullName evidence="2">Uncharacterized protein</fullName>
    </submittedName>
</protein>
<evidence type="ECO:0000256" key="1">
    <source>
        <dbReference type="SAM" id="MobiDB-lite"/>
    </source>
</evidence>
<proteinExistence type="predicted"/>
<name>X1K5P1_9ZZZZ</name>
<feature type="region of interest" description="Disordered" evidence="1">
    <location>
        <begin position="31"/>
        <end position="54"/>
    </location>
</feature>
<sequence length="54" mass="5517">RMASFGPQSSVYSPWAQKIMEMLGSQFPQILAGAGRPTTPGQPGLITPGSLGGG</sequence>
<accession>X1K5P1</accession>
<comment type="caution">
    <text evidence="2">The sequence shown here is derived from an EMBL/GenBank/DDBJ whole genome shotgun (WGS) entry which is preliminary data.</text>
</comment>
<gene>
    <name evidence="2" type="ORF">S03H2_57995</name>
</gene>
<reference evidence="2" key="1">
    <citation type="journal article" date="2014" name="Front. Microbiol.">
        <title>High frequency of phylogenetically diverse reductive dehalogenase-homologous genes in deep subseafloor sedimentary metagenomes.</title>
        <authorList>
            <person name="Kawai M."/>
            <person name="Futagami T."/>
            <person name="Toyoda A."/>
            <person name="Takaki Y."/>
            <person name="Nishi S."/>
            <person name="Hori S."/>
            <person name="Arai W."/>
            <person name="Tsubouchi T."/>
            <person name="Morono Y."/>
            <person name="Uchiyama I."/>
            <person name="Ito T."/>
            <person name="Fujiyama A."/>
            <person name="Inagaki F."/>
            <person name="Takami H."/>
        </authorList>
    </citation>
    <scope>NUCLEOTIDE SEQUENCE</scope>
    <source>
        <strain evidence="2">Expedition CK06-06</strain>
    </source>
</reference>
<feature type="non-terminal residue" evidence="2">
    <location>
        <position position="1"/>
    </location>
</feature>
<organism evidence="2">
    <name type="scientific">marine sediment metagenome</name>
    <dbReference type="NCBI Taxonomy" id="412755"/>
    <lineage>
        <taxon>unclassified sequences</taxon>
        <taxon>metagenomes</taxon>
        <taxon>ecological metagenomes</taxon>
    </lineage>
</organism>
<dbReference type="EMBL" id="BARU01037200">
    <property type="protein sequence ID" value="GAH85569.1"/>
    <property type="molecule type" value="Genomic_DNA"/>
</dbReference>
<dbReference type="AlphaFoldDB" id="X1K5P1"/>
<evidence type="ECO:0000313" key="2">
    <source>
        <dbReference type="EMBL" id="GAH85569.1"/>
    </source>
</evidence>